<keyword evidence="7" id="KW-0805">Transcription regulation</keyword>
<name>A0A1G7J320_9FIRM</name>
<dbReference type="EMBL" id="FNBU01000004">
    <property type="protein sequence ID" value="SDF19392.1"/>
    <property type="molecule type" value="Genomic_DNA"/>
</dbReference>
<evidence type="ECO:0000259" key="12">
    <source>
        <dbReference type="PROSITE" id="PS01124"/>
    </source>
</evidence>
<keyword evidence="3 13" id="KW-0808">Transferase</keyword>
<dbReference type="GO" id="GO:0006307">
    <property type="term" value="P:DNA alkylation repair"/>
    <property type="evidence" value="ECO:0007669"/>
    <property type="project" value="UniProtKB-ARBA"/>
</dbReference>
<evidence type="ECO:0000256" key="6">
    <source>
        <dbReference type="ARBA" id="ARBA00022833"/>
    </source>
</evidence>
<keyword evidence="2 13" id="KW-0489">Methyltransferase</keyword>
<sequence length="194" mass="22403">MTKLSETKMWEAVAANDARYDGAFYYAVKTTGIVCRPSCKSKVPNRENVVFFTSLDEALHDGFRPCKRCRPDLGAHYRPEEDIVELACRLLRGEYHNPDILAELPERIGISFFHFQRLFKRVTGCTPKEYLRRIRIDKAAELLAHSSLNNTDICLTVGFRSVSGFYTAFRQHMGLPPKKYRKVREIGELRHDCL</sequence>
<dbReference type="GO" id="GO:0008270">
    <property type="term" value="F:zinc ion binding"/>
    <property type="evidence" value="ECO:0007669"/>
    <property type="project" value="InterPro"/>
</dbReference>
<dbReference type="RefSeq" id="WP_216093625.1">
    <property type="nucleotide sequence ID" value="NZ_FNBU01000004.1"/>
</dbReference>
<dbReference type="SUPFAM" id="SSF57884">
    <property type="entry name" value="Ada DNA repair protein, N-terminal domain (N-Ada 10)"/>
    <property type="match status" value="1"/>
</dbReference>
<keyword evidence="4" id="KW-0479">Metal-binding</keyword>
<evidence type="ECO:0000313" key="13">
    <source>
        <dbReference type="EMBL" id="SDF19392.1"/>
    </source>
</evidence>
<dbReference type="Pfam" id="PF02805">
    <property type="entry name" value="Ada_Zn_binding"/>
    <property type="match status" value="1"/>
</dbReference>
<dbReference type="PROSITE" id="PS01124">
    <property type="entry name" value="HTH_ARAC_FAMILY_2"/>
    <property type="match status" value="1"/>
</dbReference>
<dbReference type="PANTHER" id="PTHR43280">
    <property type="entry name" value="ARAC-FAMILY TRANSCRIPTIONAL REGULATOR"/>
    <property type="match status" value="1"/>
</dbReference>
<keyword evidence="8" id="KW-0238">DNA-binding</keyword>
<accession>A0A1G7J320</accession>
<evidence type="ECO:0000256" key="4">
    <source>
        <dbReference type="ARBA" id="ARBA00022723"/>
    </source>
</evidence>
<evidence type="ECO:0000256" key="1">
    <source>
        <dbReference type="ARBA" id="ARBA00001947"/>
    </source>
</evidence>
<evidence type="ECO:0000313" key="14">
    <source>
        <dbReference type="Proteomes" id="UP000243333"/>
    </source>
</evidence>
<keyword evidence="9" id="KW-0010">Activator</keyword>
<evidence type="ECO:0000256" key="3">
    <source>
        <dbReference type="ARBA" id="ARBA00022679"/>
    </source>
</evidence>
<comment type="cofactor">
    <cofactor evidence="1">
        <name>Zn(2+)</name>
        <dbReference type="ChEBI" id="CHEBI:29105"/>
    </cofactor>
</comment>
<evidence type="ECO:0000256" key="7">
    <source>
        <dbReference type="ARBA" id="ARBA00023015"/>
    </source>
</evidence>
<keyword evidence="5" id="KW-0227">DNA damage</keyword>
<evidence type="ECO:0000256" key="9">
    <source>
        <dbReference type="ARBA" id="ARBA00023159"/>
    </source>
</evidence>
<gene>
    <name evidence="13" type="ORF">SAMN05660235_00738</name>
</gene>
<dbReference type="GO" id="GO:0032259">
    <property type="term" value="P:methylation"/>
    <property type="evidence" value="ECO:0007669"/>
    <property type="project" value="UniProtKB-KW"/>
</dbReference>
<dbReference type="FunFam" id="3.40.10.10:FF:000001">
    <property type="entry name" value="DNA-3-methyladenine glycosylase 2"/>
    <property type="match status" value="1"/>
</dbReference>
<keyword evidence="10" id="KW-0804">Transcription</keyword>
<dbReference type="GO" id="GO:0003700">
    <property type="term" value="F:DNA-binding transcription factor activity"/>
    <property type="evidence" value="ECO:0007669"/>
    <property type="project" value="InterPro"/>
</dbReference>
<dbReference type="STRING" id="1123285.SAMN05660235_00738"/>
<feature type="domain" description="HTH araC/xylS-type" evidence="12">
    <location>
        <begin position="85"/>
        <end position="183"/>
    </location>
</feature>
<dbReference type="SUPFAM" id="SSF46689">
    <property type="entry name" value="Homeodomain-like"/>
    <property type="match status" value="2"/>
</dbReference>
<dbReference type="GO" id="GO:0043565">
    <property type="term" value="F:sequence-specific DNA binding"/>
    <property type="evidence" value="ECO:0007669"/>
    <property type="project" value="InterPro"/>
</dbReference>
<evidence type="ECO:0000256" key="10">
    <source>
        <dbReference type="ARBA" id="ARBA00023163"/>
    </source>
</evidence>
<dbReference type="Pfam" id="PF12833">
    <property type="entry name" value="HTH_18"/>
    <property type="match status" value="1"/>
</dbReference>
<dbReference type="AlphaFoldDB" id="A0A1G7J320"/>
<keyword evidence="6" id="KW-0862">Zinc</keyword>
<dbReference type="InterPro" id="IPR035451">
    <property type="entry name" value="Ada-like_dom_sf"/>
</dbReference>
<evidence type="ECO:0000256" key="11">
    <source>
        <dbReference type="ARBA" id="ARBA00023204"/>
    </source>
</evidence>
<dbReference type="Proteomes" id="UP000243333">
    <property type="component" value="Unassembled WGS sequence"/>
</dbReference>
<keyword evidence="11" id="KW-0234">DNA repair</keyword>
<evidence type="ECO:0000256" key="5">
    <source>
        <dbReference type="ARBA" id="ARBA00022763"/>
    </source>
</evidence>
<protein>
    <submittedName>
        <fullName evidence="13">AraC family transcriptional regulator, regulatory protein of adaptative response / methylphosphotriester-DNA alkyltransferase methyltransferase</fullName>
    </submittedName>
</protein>
<proteinExistence type="predicted"/>
<dbReference type="InterPro" id="IPR009057">
    <property type="entry name" value="Homeodomain-like_sf"/>
</dbReference>
<evidence type="ECO:0000256" key="8">
    <source>
        <dbReference type="ARBA" id="ARBA00023125"/>
    </source>
</evidence>
<dbReference type="SMART" id="SM00342">
    <property type="entry name" value="HTH_ARAC"/>
    <property type="match status" value="1"/>
</dbReference>
<dbReference type="Gene3D" id="1.10.10.60">
    <property type="entry name" value="Homeodomain-like"/>
    <property type="match status" value="2"/>
</dbReference>
<reference evidence="14" key="1">
    <citation type="submission" date="2016-10" db="EMBL/GenBank/DDBJ databases">
        <authorList>
            <person name="Varghese N."/>
            <person name="Submissions S."/>
        </authorList>
    </citation>
    <scope>NUCLEOTIDE SEQUENCE [LARGE SCALE GENOMIC DNA]</scope>
    <source>
        <strain evidence="14">DSM 23256</strain>
    </source>
</reference>
<keyword evidence="14" id="KW-1185">Reference proteome</keyword>
<dbReference type="InterPro" id="IPR018060">
    <property type="entry name" value="HTH_AraC"/>
</dbReference>
<dbReference type="InterPro" id="IPR016220">
    <property type="entry name" value="Me-P-triester_DNA_alkyl-Trfase"/>
</dbReference>
<dbReference type="GO" id="GO:0008168">
    <property type="term" value="F:methyltransferase activity"/>
    <property type="evidence" value="ECO:0007669"/>
    <property type="project" value="UniProtKB-KW"/>
</dbReference>
<dbReference type="PANTHER" id="PTHR43280:SF2">
    <property type="entry name" value="HTH-TYPE TRANSCRIPTIONAL REGULATOR EXSA"/>
    <property type="match status" value="1"/>
</dbReference>
<dbReference type="PIRSF" id="PIRSF000408">
    <property type="entry name" value="Alkyltransferas_AdaA"/>
    <property type="match status" value="1"/>
</dbReference>
<dbReference type="InterPro" id="IPR004026">
    <property type="entry name" value="Ada_DNA_repair_Zn-bd"/>
</dbReference>
<dbReference type="Gene3D" id="3.40.10.10">
    <property type="entry name" value="DNA Methylphosphotriester Repair Domain"/>
    <property type="match status" value="1"/>
</dbReference>
<organism evidence="13 14">
    <name type="scientific">Sporolituus thermophilus DSM 23256</name>
    <dbReference type="NCBI Taxonomy" id="1123285"/>
    <lineage>
        <taxon>Bacteria</taxon>
        <taxon>Bacillati</taxon>
        <taxon>Bacillota</taxon>
        <taxon>Negativicutes</taxon>
        <taxon>Selenomonadales</taxon>
        <taxon>Sporomusaceae</taxon>
        <taxon>Sporolituus</taxon>
    </lineage>
</organism>
<evidence type="ECO:0000256" key="2">
    <source>
        <dbReference type="ARBA" id="ARBA00022603"/>
    </source>
</evidence>